<dbReference type="Gene3D" id="1.10.630.10">
    <property type="entry name" value="Cytochrome P450"/>
    <property type="match status" value="1"/>
</dbReference>
<dbReference type="PANTHER" id="PTHR24305:SF210">
    <property type="entry name" value="CYTOCHROME P450 MONOOXYGENASE ASQL-RELATED"/>
    <property type="match status" value="1"/>
</dbReference>
<dbReference type="Proteomes" id="UP000309340">
    <property type="component" value="Unassembled WGS sequence"/>
</dbReference>
<evidence type="ECO:0000256" key="6">
    <source>
        <dbReference type="PIRSR" id="PIRSR602401-1"/>
    </source>
</evidence>
<dbReference type="GO" id="GO:0004497">
    <property type="term" value="F:monooxygenase activity"/>
    <property type="evidence" value="ECO:0007669"/>
    <property type="project" value="UniProtKB-KW"/>
</dbReference>
<comment type="caution">
    <text evidence="8">The sequence shown here is derived from an EMBL/GenBank/DDBJ whole genome shotgun (WGS) entry which is preliminary data.</text>
</comment>
<dbReference type="InterPro" id="IPR017972">
    <property type="entry name" value="Cyt_P450_CS"/>
</dbReference>
<dbReference type="OrthoDB" id="1470350at2759"/>
<dbReference type="GO" id="GO:0020037">
    <property type="term" value="F:heme binding"/>
    <property type="evidence" value="ECO:0007669"/>
    <property type="project" value="InterPro"/>
</dbReference>
<gene>
    <name evidence="8" type="ORF">B0A55_11345</name>
</gene>
<evidence type="ECO:0000256" key="3">
    <source>
        <dbReference type="ARBA" id="ARBA00022617"/>
    </source>
</evidence>
<evidence type="ECO:0000313" key="9">
    <source>
        <dbReference type="Proteomes" id="UP000309340"/>
    </source>
</evidence>
<dbReference type="SUPFAM" id="SSF48264">
    <property type="entry name" value="Cytochrome P450"/>
    <property type="match status" value="1"/>
</dbReference>
<dbReference type="InterPro" id="IPR050121">
    <property type="entry name" value="Cytochrome_P450_monoxygenase"/>
</dbReference>
<dbReference type="PROSITE" id="PS00086">
    <property type="entry name" value="CYTOCHROME_P450"/>
    <property type="match status" value="1"/>
</dbReference>
<keyword evidence="3 6" id="KW-0349">Heme</keyword>
<keyword evidence="7" id="KW-0560">Oxidoreductase</keyword>
<keyword evidence="9" id="KW-1185">Reference proteome</keyword>
<dbReference type="InterPro" id="IPR002401">
    <property type="entry name" value="Cyt_P450_E_grp-I"/>
</dbReference>
<feature type="binding site" description="axial binding residue" evidence="6">
    <location>
        <position position="416"/>
    </location>
    <ligand>
        <name>heme</name>
        <dbReference type="ChEBI" id="CHEBI:30413"/>
    </ligand>
    <ligandPart>
        <name>Fe</name>
        <dbReference type="ChEBI" id="CHEBI:18248"/>
    </ligandPart>
</feature>
<keyword evidence="5 6" id="KW-0408">Iron</keyword>
<evidence type="ECO:0008006" key="10">
    <source>
        <dbReference type="Google" id="ProtNLM"/>
    </source>
</evidence>
<keyword evidence="4 6" id="KW-0479">Metal-binding</keyword>
<protein>
    <recommendedName>
        <fullName evidence="10">Cytochrome P450</fullName>
    </recommendedName>
</protein>
<evidence type="ECO:0000313" key="8">
    <source>
        <dbReference type="EMBL" id="TKA58747.1"/>
    </source>
</evidence>
<comment type="cofactor">
    <cofactor evidence="1 6">
        <name>heme</name>
        <dbReference type="ChEBI" id="CHEBI:30413"/>
    </cofactor>
</comment>
<dbReference type="STRING" id="329884.A0A4U0W8S0"/>
<evidence type="ECO:0000256" key="1">
    <source>
        <dbReference type="ARBA" id="ARBA00001971"/>
    </source>
</evidence>
<evidence type="ECO:0000256" key="4">
    <source>
        <dbReference type="ARBA" id="ARBA00022723"/>
    </source>
</evidence>
<evidence type="ECO:0000256" key="2">
    <source>
        <dbReference type="ARBA" id="ARBA00010617"/>
    </source>
</evidence>
<evidence type="ECO:0000256" key="5">
    <source>
        <dbReference type="ARBA" id="ARBA00023004"/>
    </source>
</evidence>
<accession>A0A4U0W8S0</accession>
<dbReference type="GO" id="GO:0016705">
    <property type="term" value="F:oxidoreductase activity, acting on paired donors, with incorporation or reduction of molecular oxygen"/>
    <property type="evidence" value="ECO:0007669"/>
    <property type="project" value="InterPro"/>
</dbReference>
<dbReference type="PANTHER" id="PTHR24305">
    <property type="entry name" value="CYTOCHROME P450"/>
    <property type="match status" value="1"/>
</dbReference>
<organism evidence="8 9">
    <name type="scientific">Friedmanniomyces simplex</name>
    <dbReference type="NCBI Taxonomy" id="329884"/>
    <lineage>
        <taxon>Eukaryota</taxon>
        <taxon>Fungi</taxon>
        <taxon>Dikarya</taxon>
        <taxon>Ascomycota</taxon>
        <taxon>Pezizomycotina</taxon>
        <taxon>Dothideomycetes</taxon>
        <taxon>Dothideomycetidae</taxon>
        <taxon>Mycosphaerellales</taxon>
        <taxon>Teratosphaeriaceae</taxon>
        <taxon>Friedmanniomyces</taxon>
    </lineage>
</organism>
<reference evidence="8 9" key="1">
    <citation type="submission" date="2017-03" db="EMBL/GenBank/DDBJ databases">
        <title>Genomes of endolithic fungi from Antarctica.</title>
        <authorList>
            <person name="Coleine C."/>
            <person name="Masonjones S."/>
            <person name="Stajich J.E."/>
        </authorList>
    </citation>
    <scope>NUCLEOTIDE SEQUENCE [LARGE SCALE GENOMIC DNA]</scope>
    <source>
        <strain evidence="8 9">CCFEE 5184</strain>
    </source>
</reference>
<keyword evidence="7" id="KW-0503">Monooxygenase</keyword>
<dbReference type="AlphaFoldDB" id="A0A4U0W8S0"/>
<dbReference type="CDD" id="cd11058">
    <property type="entry name" value="CYP60B-like"/>
    <property type="match status" value="1"/>
</dbReference>
<sequence>MPKVGDVALVALPVLVLVALILHLSYNIFVHPLRNAPGPKLWAASRLPWCWYQHRGVLQYKLLELHVKYGHAVRVAPNEMSFTSESAWKTIYGQRSVEMPKDPIFSLLTPTGVQNIMVADRETHTRQRRLLSHAFSEKALREQESLLQLHVSKFLEQLSNNSAAGPVDMVAWASFLTFDMVGDMAFGENFGCLDRGDYDPFVRAIQSMATELTYTQMWKYWRLQALRKYLMSKEVVGKRVENVKRAMAAVGRRLQRETSRKDFMHYILAANDEKGMSPQEIHVNAFSLNIAGSDYERLMAEITAAFGTETDITIASTHNLEFMDAVINESLRLYPPVAITMPRRTPLGGETIDGIYVPGGMTVGVHHFSCYRHPNNFYRPNDFLPERFLAANRDLAPFQKDNRACLQPFSFGPRGCLGKNLARAEMRLALAKLLFRFAVKLQPGQEEWQRSQRLQGFWQKPPLYCILLPKNTA</sequence>
<dbReference type="PRINTS" id="PR00385">
    <property type="entry name" value="P450"/>
</dbReference>
<dbReference type="EMBL" id="NAJQ01001448">
    <property type="protein sequence ID" value="TKA58747.1"/>
    <property type="molecule type" value="Genomic_DNA"/>
</dbReference>
<name>A0A4U0W8S0_9PEZI</name>
<comment type="similarity">
    <text evidence="2 7">Belongs to the cytochrome P450 family.</text>
</comment>
<proteinExistence type="inferred from homology"/>
<dbReference type="InterPro" id="IPR036396">
    <property type="entry name" value="Cyt_P450_sf"/>
</dbReference>
<dbReference type="GO" id="GO:0005506">
    <property type="term" value="F:iron ion binding"/>
    <property type="evidence" value="ECO:0007669"/>
    <property type="project" value="InterPro"/>
</dbReference>
<dbReference type="PRINTS" id="PR00463">
    <property type="entry name" value="EP450I"/>
</dbReference>
<dbReference type="InterPro" id="IPR001128">
    <property type="entry name" value="Cyt_P450"/>
</dbReference>
<evidence type="ECO:0000256" key="7">
    <source>
        <dbReference type="RuleBase" id="RU000461"/>
    </source>
</evidence>
<dbReference type="Pfam" id="PF00067">
    <property type="entry name" value="p450"/>
    <property type="match status" value="2"/>
</dbReference>